<dbReference type="Proteomes" id="UP000413786">
    <property type="component" value="Unassembled WGS sequence"/>
</dbReference>
<organism evidence="5 18">
    <name type="scientific">Listeria monocytogenes</name>
    <dbReference type="NCBI Taxonomy" id="1639"/>
    <lineage>
        <taxon>Bacteria</taxon>
        <taxon>Bacillati</taxon>
        <taxon>Bacillota</taxon>
        <taxon>Bacilli</taxon>
        <taxon>Bacillales</taxon>
        <taxon>Listeriaceae</taxon>
        <taxon>Listeria</taxon>
    </lineage>
</organism>
<evidence type="ECO:0000313" key="9">
    <source>
        <dbReference type="EMBL" id="ECL0132260.1"/>
    </source>
</evidence>
<dbReference type="EMBL" id="AABEVI010000014">
    <property type="protein sequence ID" value="EAH0219527.1"/>
    <property type="molecule type" value="Genomic_DNA"/>
</dbReference>
<dbReference type="EMBL" id="AANOZB010000013">
    <property type="protein sequence ID" value="EDP8411305.1"/>
    <property type="molecule type" value="Genomic_DNA"/>
</dbReference>
<evidence type="ECO:0000313" key="7">
    <source>
        <dbReference type="EMBL" id="EAH3128423.1"/>
    </source>
</evidence>
<evidence type="ECO:0000313" key="10">
    <source>
        <dbReference type="EMBL" id="EDP8411305.1"/>
    </source>
</evidence>
<accession>A0A3T2JDG4</accession>
<dbReference type="EMBL" id="AAISWI010000031">
    <property type="protein sequence ID" value="ECH7212750.1"/>
    <property type="molecule type" value="Genomic_DNA"/>
</dbReference>
<dbReference type="Proteomes" id="UP000529135">
    <property type="component" value="Unassembled WGS sequence"/>
</dbReference>
<evidence type="ECO:0000313" key="19">
    <source>
        <dbReference type="Proteomes" id="UP000525068"/>
    </source>
</evidence>
<evidence type="ECO:0000313" key="11">
    <source>
        <dbReference type="EMBL" id="KAA9446521.1"/>
    </source>
</evidence>
<dbReference type="EMBL" id="AAJEKY010000014">
    <property type="protein sequence ID" value="ECL0132260.1"/>
    <property type="molecule type" value="Genomic_DNA"/>
</dbReference>
<evidence type="ECO:0000313" key="15">
    <source>
        <dbReference type="Proteomes" id="UP000460224"/>
    </source>
</evidence>
<evidence type="ECO:0000313" key="16">
    <source>
        <dbReference type="Proteomes" id="UP000470497"/>
    </source>
</evidence>
<gene>
    <name evidence="2" type="ORF">CD20_15930</name>
    <name evidence="6" type="ORF">D4271_14540</name>
    <name evidence="4" type="ORF">D4C60_15180</name>
    <name evidence="5" type="ORF">D4D89_14475</name>
    <name evidence="7" type="ORF">D5M70_14005</name>
    <name evidence="11" type="ORF">DCK61_15065</name>
    <name evidence="1" type="ORF">E0I39_14085</name>
    <name evidence="3" type="ORF">E1V33_14390</name>
    <name evidence="9" type="ORF">FJU19_14245</name>
    <name evidence="8" type="ORF">FPL45_15585</name>
    <name evidence="10" type="ORF">G3R95_002885</name>
</gene>
<evidence type="ECO:0000313" key="12">
    <source>
        <dbReference type="Proteomes" id="UP000352246"/>
    </source>
</evidence>
<dbReference type="EMBL" id="AABFMV010000016">
    <property type="protein sequence ID" value="EAH1616633.1"/>
    <property type="molecule type" value="Genomic_DNA"/>
</dbReference>
<dbReference type="Proteomes" id="UP000525068">
    <property type="component" value="Unassembled WGS sequence"/>
</dbReference>
<evidence type="ECO:0000313" key="2">
    <source>
        <dbReference type="EMBL" id="EAD8147538.1"/>
    </source>
</evidence>
<evidence type="ECO:0000313" key="21">
    <source>
        <dbReference type="Proteomes" id="UP000548826"/>
    </source>
</evidence>
<dbReference type="Proteomes" id="UP000470497">
    <property type="component" value="Unassembled WGS sequence"/>
</dbReference>
<reference evidence="8 12" key="3">
    <citation type="submission" date="2019-07" db="EMBL/GenBank/DDBJ databases">
        <authorList>
            <consortium name="GenomeTrakr: Next Generation Sequencing Network for Food Pathogen Tracability"/>
        </authorList>
    </citation>
    <scope>NUCLEOTIDE SEQUENCE [LARGE SCALE GENOMIC DNA]</scope>
    <source>
        <strain evidence="8 12">FDA00014472</strain>
        <strain evidence="2 13">NYAG13B12507-5</strain>
    </source>
</reference>
<dbReference type="AlphaFoldDB" id="A0A3T2JDG4"/>
<evidence type="ECO:0000313" key="5">
    <source>
        <dbReference type="EMBL" id="EAH0219527.1"/>
    </source>
</evidence>
<proteinExistence type="predicted"/>
<dbReference type="Proteomes" id="UP000460224">
    <property type="component" value="Unassembled WGS sequence"/>
</dbReference>
<name>A0A3T2JDG4_LISMN</name>
<evidence type="ECO:0000313" key="18">
    <source>
        <dbReference type="Proteomes" id="UP000517258"/>
    </source>
</evidence>
<evidence type="ECO:0000313" key="4">
    <source>
        <dbReference type="EMBL" id="EAG9858343.1"/>
    </source>
</evidence>
<evidence type="ECO:0000313" key="17">
    <source>
        <dbReference type="Proteomes" id="UP000478945"/>
    </source>
</evidence>
<evidence type="ECO:0000313" key="14">
    <source>
        <dbReference type="Proteomes" id="UP000413786"/>
    </source>
</evidence>
<reference evidence="18 19" key="2">
    <citation type="submission" date="2019-04" db="EMBL/GenBank/DDBJ databases">
        <authorList>
            <person name="Ashton P.M."/>
            <person name="Dallman T."/>
            <person name="Nair S."/>
            <person name="De Pinna E."/>
            <person name="Peters T."/>
            <person name="Grant K."/>
        </authorList>
    </citation>
    <scope>NUCLEOTIDE SEQUENCE [LARGE SCALE GENOMIC DNA]</scope>
    <source>
        <strain evidence="4 21">429821</strain>
        <strain evidence="6 19">562417</strain>
        <strain evidence="7 20">562428</strain>
        <strain evidence="5 18">563356</strain>
        <strain evidence="1 14">688377</strain>
        <strain evidence="9 17">760311</strain>
        <strain evidence="10 16">883775</strain>
        <strain evidence="3">RL15000161</strain>
    </source>
</reference>
<evidence type="ECO:0000313" key="13">
    <source>
        <dbReference type="Proteomes" id="UP000371553"/>
    </source>
</evidence>
<comment type="caution">
    <text evidence="5">The sequence shown here is derived from an EMBL/GenBank/DDBJ whole genome shotgun (WGS) entry which is preliminary data.</text>
</comment>
<dbReference type="EMBL" id="AAAIJX010000013">
    <property type="protein sequence ID" value="EAC4484024.1"/>
    <property type="molecule type" value="Genomic_DNA"/>
</dbReference>
<evidence type="ECO:0000313" key="20">
    <source>
        <dbReference type="Proteomes" id="UP000529135"/>
    </source>
</evidence>
<evidence type="ECO:0000313" key="3">
    <source>
        <dbReference type="EMBL" id="EAE2661346.1"/>
    </source>
</evidence>
<dbReference type="Proteomes" id="UP000352246">
    <property type="component" value="Unassembled WGS sequence"/>
</dbReference>
<dbReference type="EMBL" id="QDAY01000008">
    <property type="protein sequence ID" value="KAA9446521.1"/>
    <property type="molecule type" value="Genomic_DNA"/>
</dbReference>
<dbReference type="EMBL" id="AABEQV010000014">
    <property type="protein sequence ID" value="EAG9858343.1"/>
    <property type="molecule type" value="Genomic_DNA"/>
</dbReference>
<dbReference type="Proteomes" id="UP000383365">
    <property type="component" value="Unassembled WGS sequence"/>
</dbReference>
<dbReference type="EMBL" id="AAARIE010000028">
    <property type="protein sequence ID" value="EAE2661346.1"/>
    <property type="molecule type" value="Genomic_DNA"/>
</dbReference>
<dbReference type="Proteomes" id="UP000517258">
    <property type="component" value="Unassembled WGS sequence"/>
</dbReference>
<dbReference type="Proteomes" id="UP000478945">
    <property type="component" value="Unassembled WGS sequence"/>
</dbReference>
<dbReference type="Proteomes" id="UP000371553">
    <property type="component" value="Unassembled WGS sequence"/>
</dbReference>
<evidence type="ECO:0000313" key="6">
    <source>
        <dbReference type="EMBL" id="EAH1616633.1"/>
    </source>
</evidence>
<dbReference type="EMBL" id="AABGFX010000015">
    <property type="protein sequence ID" value="EAH3128423.1"/>
    <property type="molecule type" value="Genomic_DNA"/>
</dbReference>
<evidence type="ECO:0000313" key="1">
    <source>
        <dbReference type="EMBL" id="EAC4484024.1"/>
    </source>
</evidence>
<dbReference type="Proteomes" id="UP000548826">
    <property type="component" value="Unassembled WGS sequence"/>
</dbReference>
<reference evidence="11 15" key="1">
    <citation type="submission" date="2018-04" db="EMBL/GenBank/DDBJ databases">
        <title>Genome Analysis of a Prevalent Clone of Listeria monocytogenes Sequence Type 87 in China.</title>
        <authorList>
            <person name="Wang Y."/>
        </authorList>
    </citation>
    <scope>NUCLEOTIDE SEQUENCE [LARGE SCALE GENOMIC DNA]</scope>
    <source>
        <strain evidence="11 15">ICDC_LM1523</strain>
    </source>
</reference>
<sequence>MWLFFFVILTTYEQHKGCKSDCERQCFINGHCISFPGEPNKKNIGITSFFEKRLATTINLLATFIIPYFSMRKKETGVREVDEIRERIRKRFGDISPAEMAEILKIDVKKNIHMEGGSKLAFIDGSPVILIGYRVSLLQYPKCIAKEIRQYLSDHPSIMESW</sequence>
<protein>
    <submittedName>
        <fullName evidence="5">Uncharacterized protein</fullName>
    </submittedName>
</protein>
<evidence type="ECO:0000313" key="8">
    <source>
        <dbReference type="EMBL" id="ECH7212750.1"/>
    </source>
</evidence>
<dbReference type="EMBL" id="AAAPCR010000024">
    <property type="protein sequence ID" value="EAD8147538.1"/>
    <property type="molecule type" value="Genomic_DNA"/>
</dbReference>